<proteinExistence type="predicted"/>
<dbReference type="Proteomes" id="UP000054248">
    <property type="component" value="Unassembled WGS sequence"/>
</dbReference>
<organism evidence="2 3">
    <name type="scientific">Tulasnella calospora MUT 4182</name>
    <dbReference type="NCBI Taxonomy" id="1051891"/>
    <lineage>
        <taxon>Eukaryota</taxon>
        <taxon>Fungi</taxon>
        <taxon>Dikarya</taxon>
        <taxon>Basidiomycota</taxon>
        <taxon>Agaricomycotina</taxon>
        <taxon>Agaricomycetes</taxon>
        <taxon>Cantharellales</taxon>
        <taxon>Tulasnellaceae</taxon>
        <taxon>Tulasnella</taxon>
    </lineage>
</organism>
<dbReference type="EMBL" id="KN822992">
    <property type="protein sequence ID" value="KIO28648.1"/>
    <property type="molecule type" value="Genomic_DNA"/>
</dbReference>
<evidence type="ECO:0000313" key="2">
    <source>
        <dbReference type="EMBL" id="KIO28648.1"/>
    </source>
</evidence>
<reference evidence="3" key="2">
    <citation type="submission" date="2015-01" db="EMBL/GenBank/DDBJ databases">
        <title>Evolutionary Origins and Diversification of the Mycorrhizal Mutualists.</title>
        <authorList>
            <consortium name="DOE Joint Genome Institute"/>
            <consortium name="Mycorrhizal Genomics Consortium"/>
            <person name="Kohler A."/>
            <person name="Kuo A."/>
            <person name="Nagy L.G."/>
            <person name="Floudas D."/>
            <person name="Copeland A."/>
            <person name="Barry K.W."/>
            <person name="Cichocki N."/>
            <person name="Veneault-Fourrey C."/>
            <person name="LaButti K."/>
            <person name="Lindquist E.A."/>
            <person name="Lipzen A."/>
            <person name="Lundell T."/>
            <person name="Morin E."/>
            <person name="Murat C."/>
            <person name="Riley R."/>
            <person name="Ohm R."/>
            <person name="Sun H."/>
            <person name="Tunlid A."/>
            <person name="Henrissat B."/>
            <person name="Grigoriev I.V."/>
            <person name="Hibbett D.S."/>
            <person name="Martin F."/>
        </authorList>
    </citation>
    <scope>NUCLEOTIDE SEQUENCE [LARGE SCALE GENOMIC DNA]</scope>
    <source>
        <strain evidence="3">MUT 4182</strain>
    </source>
</reference>
<evidence type="ECO:0000256" key="1">
    <source>
        <dbReference type="SAM" id="MobiDB-lite"/>
    </source>
</evidence>
<sequence>MGREGYDDVGFESAVLVQHHDLEEGVSKSFGGSSRENSDMIPTQREESYGMQRFEARKDTGTVTTMNSSL</sequence>
<dbReference type="HOGENOM" id="CLU_2759689_0_0_1"/>
<keyword evidence="3" id="KW-1185">Reference proteome</keyword>
<dbReference type="AlphaFoldDB" id="A0A0C3L495"/>
<accession>A0A0C3L495</accession>
<name>A0A0C3L495_9AGAM</name>
<protein>
    <submittedName>
        <fullName evidence="2">Uncharacterized protein</fullName>
    </submittedName>
</protein>
<reference evidence="2 3" key="1">
    <citation type="submission" date="2014-04" db="EMBL/GenBank/DDBJ databases">
        <authorList>
            <consortium name="DOE Joint Genome Institute"/>
            <person name="Kuo A."/>
            <person name="Girlanda M."/>
            <person name="Perotto S."/>
            <person name="Kohler A."/>
            <person name="Nagy L.G."/>
            <person name="Floudas D."/>
            <person name="Copeland A."/>
            <person name="Barry K.W."/>
            <person name="Cichocki N."/>
            <person name="Veneault-Fourrey C."/>
            <person name="LaButti K."/>
            <person name="Lindquist E.A."/>
            <person name="Lipzen A."/>
            <person name="Lundell T."/>
            <person name="Morin E."/>
            <person name="Murat C."/>
            <person name="Sun H."/>
            <person name="Tunlid A."/>
            <person name="Henrissat B."/>
            <person name="Grigoriev I.V."/>
            <person name="Hibbett D.S."/>
            <person name="Martin F."/>
            <person name="Nordberg H.P."/>
            <person name="Cantor M.N."/>
            <person name="Hua S.X."/>
        </authorList>
    </citation>
    <scope>NUCLEOTIDE SEQUENCE [LARGE SCALE GENOMIC DNA]</scope>
    <source>
        <strain evidence="2 3">MUT 4182</strain>
    </source>
</reference>
<feature type="compositionally biased region" description="Basic and acidic residues" evidence="1">
    <location>
        <begin position="44"/>
        <end position="60"/>
    </location>
</feature>
<feature type="compositionally biased region" description="Polar residues" evidence="1">
    <location>
        <begin position="61"/>
        <end position="70"/>
    </location>
</feature>
<feature type="region of interest" description="Disordered" evidence="1">
    <location>
        <begin position="25"/>
        <end position="70"/>
    </location>
</feature>
<gene>
    <name evidence="2" type="ORF">M407DRAFT_242954</name>
</gene>
<evidence type="ECO:0000313" key="3">
    <source>
        <dbReference type="Proteomes" id="UP000054248"/>
    </source>
</evidence>